<organism evidence="3 4">
    <name type="scientific">Chionoecetes opilio</name>
    <name type="common">Atlantic snow crab</name>
    <name type="synonym">Cancer opilio</name>
    <dbReference type="NCBI Taxonomy" id="41210"/>
    <lineage>
        <taxon>Eukaryota</taxon>
        <taxon>Metazoa</taxon>
        <taxon>Ecdysozoa</taxon>
        <taxon>Arthropoda</taxon>
        <taxon>Crustacea</taxon>
        <taxon>Multicrustacea</taxon>
        <taxon>Malacostraca</taxon>
        <taxon>Eumalacostraca</taxon>
        <taxon>Eucarida</taxon>
        <taxon>Decapoda</taxon>
        <taxon>Pleocyemata</taxon>
        <taxon>Brachyura</taxon>
        <taxon>Eubrachyura</taxon>
        <taxon>Majoidea</taxon>
        <taxon>Majidae</taxon>
        <taxon>Chionoecetes</taxon>
    </lineage>
</organism>
<dbReference type="Pfam" id="PF03932">
    <property type="entry name" value="CutC"/>
    <property type="match status" value="1"/>
</dbReference>
<dbReference type="PANTHER" id="PTHR12598:SF0">
    <property type="entry name" value="COPPER HOMEOSTASIS PROTEIN CUTC HOMOLOG"/>
    <property type="match status" value="1"/>
</dbReference>
<dbReference type="AlphaFoldDB" id="A0A8J4YDW4"/>
<accession>A0A8J4YDW4</accession>
<evidence type="ECO:0000313" key="3">
    <source>
        <dbReference type="EMBL" id="KAG0725422.1"/>
    </source>
</evidence>
<comment type="caution">
    <text evidence="3">The sequence shown here is derived from an EMBL/GenBank/DDBJ whole genome shotgun (WGS) entry which is preliminary data.</text>
</comment>
<dbReference type="FunFam" id="3.20.20.380:FF:000001">
    <property type="entry name" value="Copper homeostasis protein CutC"/>
    <property type="match status" value="1"/>
</dbReference>
<dbReference type="OrthoDB" id="7392499at2759"/>
<dbReference type="GO" id="GO:0005507">
    <property type="term" value="F:copper ion binding"/>
    <property type="evidence" value="ECO:0007669"/>
    <property type="project" value="TreeGrafter"/>
</dbReference>
<reference evidence="3" key="1">
    <citation type="submission" date="2020-07" db="EMBL/GenBank/DDBJ databases">
        <title>The High-quality genome of the commercially important snow crab, Chionoecetes opilio.</title>
        <authorList>
            <person name="Jeong J.-H."/>
            <person name="Ryu S."/>
        </authorList>
    </citation>
    <scope>NUCLEOTIDE SEQUENCE</scope>
    <source>
        <strain evidence="3">MADBK_172401_WGS</strain>
        <tissue evidence="3">Digestive gland</tissue>
    </source>
</reference>
<proteinExistence type="inferred from homology"/>
<dbReference type="PANTHER" id="PTHR12598">
    <property type="entry name" value="COPPER HOMEOSTASIS PROTEIN CUTC"/>
    <property type="match status" value="1"/>
</dbReference>
<gene>
    <name evidence="3" type="primary">CUTC</name>
    <name evidence="3" type="ORF">GWK47_004679</name>
</gene>
<dbReference type="HAMAP" id="MF_00795">
    <property type="entry name" value="CutC"/>
    <property type="match status" value="1"/>
</dbReference>
<keyword evidence="4" id="KW-1185">Reference proteome</keyword>
<protein>
    <recommendedName>
        <fullName evidence="2">Copper homeostasis protein cutC homolog</fullName>
    </recommendedName>
</protein>
<evidence type="ECO:0000256" key="1">
    <source>
        <dbReference type="ARBA" id="ARBA00007768"/>
    </source>
</evidence>
<name>A0A8J4YDW4_CHIOP</name>
<dbReference type="EMBL" id="JACEEZ010005637">
    <property type="protein sequence ID" value="KAG0725422.1"/>
    <property type="molecule type" value="Genomic_DNA"/>
</dbReference>
<dbReference type="Gene3D" id="3.20.20.380">
    <property type="entry name" value="Copper homeostasis (CutC) domain"/>
    <property type="match status" value="1"/>
</dbReference>
<dbReference type="SUPFAM" id="SSF110395">
    <property type="entry name" value="CutC-like"/>
    <property type="match status" value="1"/>
</dbReference>
<evidence type="ECO:0000313" key="4">
    <source>
        <dbReference type="Proteomes" id="UP000770661"/>
    </source>
</evidence>
<sequence>MGEKRLEICVDSLESALAAIRGGADRIELCSALSEGGLTPTRGLLRAVQKHKTKHVEVFCMVRPRRGPMVYSEGEAQIMMDDAAALKREGADGLVFGALNMNGTVNQNLSRQFMQVADGLPCTFHRAFDLVQDHLCELETIIQLGFQRILTSGGKPTAVEGCDVLKQLTAAAGGRIVIMAGAGVKSANAADIIRRTGVTECHASARISRVFEYKNAEVKMGANDDNVIWVTSEEEVRGIKAAIANI</sequence>
<dbReference type="InterPro" id="IPR036822">
    <property type="entry name" value="CutC-like_dom_sf"/>
</dbReference>
<dbReference type="InterPro" id="IPR005627">
    <property type="entry name" value="CutC-like"/>
</dbReference>
<dbReference type="Proteomes" id="UP000770661">
    <property type="component" value="Unassembled WGS sequence"/>
</dbReference>
<comment type="similarity">
    <text evidence="1">Belongs to the CutC family.</text>
</comment>
<evidence type="ECO:0000256" key="2">
    <source>
        <dbReference type="ARBA" id="ARBA00019014"/>
    </source>
</evidence>